<evidence type="ECO:0000313" key="3">
    <source>
        <dbReference type="EMBL" id="QNM12470.1"/>
    </source>
</evidence>
<dbReference type="EMBL" id="CP060636">
    <property type="protein sequence ID" value="QNM12470.1"/>
    <property type="molecule type" value="Genomic_DNA"/>
</dbReference>
<proteinExistence type="predicted"/>
<dbReference type="KEGG" id="ehn:H9Q80_00500"/>
<keyword evidence="1" id="KW-0479">Metal-binding</keyword>
<feature type="domain" description="SWIM-type" evidence="2">
    <location>
        <begin position="54"/>
        <end position="88"/>
    </location>
</feature>
<sequence length="241" mass="28274">MEYYTFTLPEHVFNLFQGKIWSRGIELYEEGEVKDAYAFDEKTVICKVKGTILYTVILHFDGGEVDLECNCEYMDDCKHEVAALMYLKDHPQLPVMKKPYSFDVTELEEFALRVSEAEYDVDEEFGDYDETLNTLYDEIEEVESVELRLQMLLCLNRCFTLNERGAKIVKDLLDEDIDKVYQVLHHNEKSEDLLFSLIVSLAELEDKDCKQSISTLIEYLLNEPLKRKAEAKELYNKYCDD</sequence>
<dbReference type="PROSITE" id="PS50966">
    <property type="entry name" value="ZF_SWIM"/>
    <property type="match status" value="1"/>
</dbReference>
<dbReference type="GO" id="GO:0008270">
    <property type="term" value="F:zinc ion binding"/>
    <property type="evidence" value="ECO:0007669"/>
    <property type="project" value="UniProtKB-KW"/>
</dbReference>
<evidence type="ECO:0000313" key="4">
    <source>
        <dbReference type="Proteomes" id="UP000515856"/>
    </source>
</evidence>
<dbReference type="AlphaFoldDB" id="A0A7G9GNT8"/>
<dbReference type="InterPro" id="IPR007527">
    <property type="entry name" value="Znf_SWIM"/>
</dbReference>
<reference evidence="3 4" key="1">
    <citation type="submission" date="2020-08" db="EMBL/GenBank/DDBJ databases">
        <authorList>
            <person name="Liu C."/>
            <person name="Sun Q."/>
        </authorList>
    </citation>
    <scope>NUCLEOTIDE SEQUENCE [LARGE SCALE GENOMIC DNA]</scope>
    <source>
        <strain evidence="3 4">NSJ-61</strain>
    </source>
</reference>
<dbReference type="RefSeq" id="WP_117536260.1">
    <property type="nucleotide sequence ID" value="NZ_CP060636.1"/>
</dbReference>
<accession>A0A7G9GNT8</accession>
<keyword evidence="1" id="KW-0863">Zinc-finger</keyword>
<evidence type="ECO:0000259" key="2">
    <source>
        <dbReference type="PROSITE" id="PS50966"/>
    </source>
</evidence>
<gene>
    <name evidence="3" type="ORF">H9Q80_00500</name>
</gene>
<name>A0A7G9GNT8_9FIRM</name>
<organism evidence="3 4">
    <name type="scientific">[Eubacterium] hominis</name>
    <dbReference type="NCBI Taxonomy" id="2764325"/>
    <lineage>
        <taxon>Bacteria</taxon>
        <taxon>Bacillati</taxon>
        <taxon>Bacillota</taxon>
        <taxon>Erysipelotrichia</taxon>
        <taxon>Erysipelotrichales</taxon>
        <taxon>Erysipelotrichaceae</taxon>
        <taxon>Amedibacillus</taxon>
    </lineage>
</organism>
<dbReference type="Proteomes" id="UP000515856">
    <property type="component" value="Chromosome"/>
</dbReference>
<keyword evidence="4" id="KW-1185">Reference proteome</keyword>
<protein>
    <recommendedName>
        <fullName evidence="2">SWIM-type domain-containing protein</fullName>
    </recommendedName>
</protein>
<keyword evidence="1" id="KW-0862">Zinc</keyword>
<evidence type="ECO:0000256" key="1">
    <source>
        <dbReference type="PROSITE-ProRule" id="PRU00325"/>
    </source>
</evidence>